<keyword evidence="3 7" id="KW-1003">Cell membrane</keyword>
<dbReference type="PANTHER" id="PTHR30353">
    <property type="entry name" value="INNER MEMBRANE PROTEIN DEDA-RELATED"/>
    <property type="match status" value="1"/>
</dbReference>
<dbReference type="InterPro" id="IPR032818">
    <property type="entry name" value="DedA-like"/>
</dbReference>
<dbReference type="AlphaFoldDB" id="A0A1F6E2K2"/>
<dbReference type="GO" id="GO:0005886">
    <property type="term" value="C:plasma membrane"/>
    <property type="evidence" value="ECO:0007669"/>
    <property type="project" value="UniProtKB-SubCell"/>
</dbReference>
<dbReference type="EMBL" id="MFLM01000018">
    <property type="protein sequence ID" value="OGG67935.1"/>
    <property type="molecule type" value="Genomic_DNA"/>
</dbReference>
<evidence type="ECO:0000256" key="3">
    <source>
        <dbReference type="ARBA" id="ARBA00022475"/>
    </source>
</evidence>
<comment type="caution">
    <text evidence="9">The sequence shown here is derived from an EMBL/GenBank/DDBJ whole genome shotgun (WGS) entry which is preliminary data.</text>
</comment>
<keyword evidence="4 7" id="KW-0812">Transmembrane</keyword>
<evidence type="ECO:0000256" key="5">
    <source>
        <dbReference type="ARBA" id="ARBA00022989"/>
    </source>
</evidence>
<dbReference type="Pfam" id="PF09335">
    <property type="entry name" value="VTT_dom"/>
    <property type="match status" value="1"/>
</dbReference>
<proteinExistence type="inferred from homology"/>
<comment type="similarity">
    <text evidence="2 7">Belongs to the DedA family.</text>
</comment>
<dbReference type="Proteomes" id="UP000177107">
    <property type="component" value="Unassembled WGS sequence"/>
</dbReference>
<accession>A0A1F6E2K2</accession>
<gene>
    <name evidence="9" type="ORF">A3C95_01410</name>
</gene>
<comment type="subcellular location">
    <subcellularLocation>
        <location evidence="1 7">Cell membrane</location>
        <topology evidence="1 7">Multi-pass membrane protein</topology>
    </subcellularLocation>
</comment>
<organism evidence="9 10">
    <name type="scientific">Candidatus Kaiserbacteria bacterium RIFCSPHIGHO2_02_FULL_56_30</name>
    <dbReference type="NCBI Taxonomy" id="1798499"/>
    <lineage>
        <taxon>Bacteria</taxon>
        <taxon>Candidatus Kaiseribacteriota</taxon>
    </lineage>
</organism>
<feature type="transmembrane region" description="Helical" evidence="7">
    <location>
        <begin position="21"/>
        <end position="41"/>
    </location>
</feature>
<feature type="transmembrane region" description="Helical" evidence="7">
    <location>
        <begin position="146"/>
        <end position="167"/>
    </location>
</feature>
<sequence>MLEFLNACLSLDPIAILKAGGYVGLLAIVFAESGLLIGILFPGDSLLFAAGLLAAGGAFDPVALVIGVILAAILGDNVGYWFGKNVGVSLFTRRDSRIFKQAYVTRTQKFYAKYGPRAVVLARFVPIVRTLTPILAGVGNMSYEKFLAFNAVGGILWGGGITLLGYFLGELIPGSELYILPLSLVIIVASFLPIILNFLRGKRAL</sequence>
<keyword evidence="5 7" id="KW-1133">Transmembrane helix</keyword>
<dbReference type="STRING" id="1798499.A3C95_01410"/>
<evidence type="ECO:0000256" key="1">
    <source>
        <dbReference type="ARBA" id="ARBA00004651"/>
    </source>
</evidence>
<evidence type="ECO:0000313" key="9">
    <source>
        <dbReference type="EMBL" id="OGG67935.1"/>
    </source>
</evidence>
<dbReference type="PANTHER" id="PTHR30353:SF0">
    <property type="entry name" value="TRANSMEMBRANE PROTEIN"/>
    <property type="match status" value="1"/>
</dbReference>
<evidence type="ECO:0000256" key="6">
    <source>
        <dbReference type="ARBA" id="ARBA00023136"/>
    </source>
</evidence>
<evidence type="ECO:0000313" key="10">
    <source>
        <dbReference type="Proteomes" id="UP000177107"/>
    </source>
</evidence>
<dbReference type="InterPro" id="IPR032816">
    <property type="entry name" value="VTT_dom"/>
</dbReference>
<evidence type="ECO:0000256" key="7">
    <source>
        <dbReference type="RuleBase" id="RU367016"/>
    </source>
</evidence>
<evidence type="ECO:0000256" key="4">
    <source>
        <dbReference type="ARBA" id="ARBA00022692"/>
    </source>
</evidence>
<feature type="transmembrane region" description="Helical" evidence="7">
    <location>
        <begin position="179"/>
        <end position="199"/>
    </location>
</feature>
<feature type="domain" description="VTT" evidence="8">
    <location>
        <begin position="42"/>
        <end position="166"/>
    </location>
</feature>
<reference evidence="9 10" key="1">
    <citation type="journal article" date="2016" name="Nat. Commun.">
        <title>Thousands of microbial genomes shed light on interconnected biogeochemical processes in an aquifer system.</title>
        <authorList>
            <person name="Anantharaman K."/>
            <person name="Brown C.T."/>
            <person name="Hug L.A."/>
            <person name="Sharon I."/>
            <person name="Castelle C.J."/>
            <person name="Probst A.J."/>
            <person name="Thomas B.C."/>
            <person name="Singh A."/>
            <person name="Wilkins M.J."/>
            <person name="Karaoz U."/>
            <person name="Brodie E.L."/>
            <person name="Williams K.H."/>
            <person name="Hubbard S.S."/>
            <person name="Banfield J.F."/>
        </authorList>
    </citation>
    <scope>NUCLEOTIDE SEQUENCE [LARGE SCALE GENOMIC DNA]</scope>
</reference>
<evidence type="ECO:0000256" key="2">
    <source>
        <dbReference type="ARBA" id="ARBA00010792"/>
    </source>
</evidence>
<evidence type="ECO:0000259" key="8">
    <source>
        <dbReference type="Pfam" id="PF09335"/>
    </source>
</evidence>
<feature type="transmembrane region" description="Helical" evidence="7">
    <location>
        <begin position="47"/>
        <end position="74"/>
    </location>
</feature>
<keyword evidence="6 7" id="KW-0472">Membrane</keyword>
<protein>
    <recommendedName>
        <fullName evidence="8">VTT domain-containing protein</fullName>
    </recommendedName>
</protein>
<name>A0A1F6E2K2_9BACT</name>